<dbReference type="Gene3D" id="3.30.700.10">
    <property type="entry name" value="Glycoprotein, Type 4 Pilin"/>
    <property type="match status" value="1"/>
</dbReference>
<name>A0A517N0Z5_9BACT</name>
<reference evidence="3 4" key="1">
    <citation type="submission" date="2019-02" db="EMBL/GenBank/DDBJ databases">
        <title>Deep-cultivation of Planctomycetes and their phenomic and genomic characterization uncovers novel biology.</title>
        <authorList>
            <person name="Wiegand S."/>
            <person name="Jogler M."/>
            <person name="Boedeker C."/>
            <person name="Pinto D."/>
            <person name="Vollmers J."/>
            <person name="Rivas-Marin E."/>
            <person name="Kohn T."/>
            <person name="Peeters S.H."/>
            <person name="Heuer A."/>
            <person name="Rast P."/>
            <person name="Oberbeckmann S."/>
            <person name="Bunk B."/>
            <person name="Jeske O."/>
            <person name="Meyerdierks A."/>
            <person name="Storesund J.E."/>
            <person name="Kallscheuer N."/>
            <person name="Luecker S."/>
            <person name="Lage O.M."/>
            <person name="Pohl T."/>
            <person name="Merkel B.J."/>
            <person name="Hornburger P."/>
            <person name="Mueller R.-W."/>
            <person name="Bruemmer F."/>
            <person name="Labrenz M."/>
            <person name="Spormann A.M."/>
            <person name="Op den Camp H."/>
            <person name="Overmann J."/>
            <person name="Amann R."/>
            <person name="Jetten M.S.M."/>
            <person name="Mascher T."/>
            <person name="Medema M.H."/>
            <person name="Devos D.P."/>
            <person name="Kaster A.-K."/>
            <person name="Ovreas L."/>
            <person name="Rohde M."/>
            <person name="Galperin M.Y."/>
            <person name="Jogler C."/>
        </authorList>
    </citation>
    <scope>NUCLEOTIDE SEQUENCE [LARGE SCALE GENOMIC DNA]</scope>
    <source>
        <strain evidence="3 4">HG15A2</strain>
    </source>
</reference>
<dbReference type="SUPFAM" id="SSF54523">
    <property type="entry name" value="Pili subunits"/>
    <property type="match status" value="1"/>
</dbReference>
<dbReference type="AlphaFoldDB" id="A0A517N0Z5"/>
<keyword evidence="1" id="KW-1133">Transmembrane helix</keyword>
<evidence type="ECO:0000313" key="3">
    <source>
        <dbReference type="EMBL" id="QDT00810.1"/>
    </source>
</evidence>
<dbReference type="NCBIfam" id="TIGR04294">
    <property type="entry name" value="pre_pil_HX9DG"/>
    <property type="match status" value="1"/>
</dbReference>
<accession>A0A517N0Z5</accession>
<dbReference type="Pfam" id="PF07963">
    <property type="entry name" value="N_methyl"/>
    <property type="match status" value="1"/>
</dbReference>
<protein>
    <submittedName>
        <fullName evidence="3">Type II secretion system protein G</fullName>
    </submittedName>
</protein>
<evidence type="ECO:0000313" key="4">
    <source>
        <dbReference type="Proteomes" id="UP000319852"/>
    </source>
</evidence>
<feature type="transmembrane region" description="Helical" evidence="1">
    <location>
        <begin position="20"/>
        <end position="41"/>
    </location>
</feature>
<proteinExistence type="predicted"/>
<dbReference type="InterPro" id="IPR027558">
    <property type="entry name" value="Pre_pil_HX9DG_C"/>
</dbReference>
<feature type="domain" description="DUF1559" evidence="2">
    <location>
        <begin position="42"/>
        <end position="357"/>
    </location>
</feature>
<evidence type="ECO:0000259" key="2">
    <source>
        <dbReference type="Pfam" id="PF07596"/>
    </source>
</evidence>
<gene>
    <name evidence="3" type="primary">pulG_6</name>
    <name evidence="3" type="ORF">HG15A2_41520</name>
</gene>
<dbReference type="OrthoDB" id="270727at2"/>
<keyword evidence="1" id="KW-0472">Membrane</keyword>
<dbReference type="PROSITE" id="PS00409">
    <property type="entry name" value="PROKAR_NTER_METHYL"/>
    <property type="match status" value="1"/>
</dbReference>
<dbReference type="PANTHER" id="PTHR30093:SF2">
    <property type="entry name" value="TYPE II SECRETION SYSTEM PROTEIN H"/>
    <property type="match status" value="1"/>
</dbReference>
<dbReference type="InterPro" id="IPR011453">
    <property type="entry name" value="DUF1559"/>
</dbReference>
<dbReference type="Pfam" id="PF07596">
    <property type="entry name" value="SBP_bac_10"/>
    <property type="match status" value="1"/>
</dbReference>
<dbReference type="NCBIfam" id="TIGR02532">
    <property type="entry name" value="IV_pilin_GFxxxE"/>
    <property type="match status" value="1"/>
</dbReference>
<dbReference type="Proteomes" id="UP000319852">
    <property type="component" value="Chromosome"/>
</dbReference>
<keyword evidence="4" id="KW-1185">Reference proteome</keyword>
<dbReference type="RefSeq" id="WP_145062546.1">
    <property type="nucleotide sequence ID" value="NZ_CP036263.1"/>
</dbReference>
<sequence>MSRSFKRALQIKQAQRGFTLVELLVVIAIIGVLVGLLLPAVQAAREAARRTQCVNNLHNLGLAVQNYATSQGSLPPAEVREQAGNDSKTLLSWVTLLMPYLEEANVFASTDWRIRLEERDRNDDTAHHIVLNSFSCPSEANQPADIGIVNGFYGARGNYVANAGRGFYYAHDITPQQAIQGWEDRLAGDPNADPLKVTPSHADGVPHMTGLGTFVVADLPPTRGDADDPIKGTIKGRTFGQFGDGTSNTAAISELRLVPGQDTRGAMHFGPAALYMHDWPPNLPPGTGHPYRPSLKLADYTRWCEAENAELIAPCQPTSAGTYAGVWQQHSRSYHTGGVNVAMADASTRFINDSIDQVVWWALATPEGGEIVDAGQL</sequence>
<dbReference type="EMBL" id="CP036263">
    <property type="protein sequence ID" value="QDT00810.1"/>
    <property type="molecule type" value="Genomic_DNA"/>
</dbReference>
<organism evidence="3 4">
    <name type="scientific">Adhaeretor mobilis</name>
    <dbReference type="NCBI Taxonomy" id="1930276"/>
    <lineage>
        <taxon>Bacteria</taxon>
        <taxon>Pseudomonadati</taxon>
        <taxon>Planctomycetota</taxon>
        <taxon>Planctomycetia</taxon>
        <taxon>Pirellulales</taxon>
        <taxon>Lacipirellulaceae</taxon>
        <taxon>Adhaeretor</taxon>
    </lineage>
</organism>
<keyword evidence="1" id="KW-0812">Transmembrane</keyword>
<dbReference type="PANTHER" id="PTHR30093">
    <property type="entry name" value="GENERAL SECRETION PATHWAY PROTEIN G"/>
    <property type="match status" value="1"/>
</dbReference>
<evidence type="ECO:0000256" key="1">
    <source>
        <dbReference type="SAM" id="Phobius"/>
    </source>
</evidence>
<dbReference type="InterPro" id="IPR012902">
    <property type="entry name" value="N_methyl_site"/>
</dbReference>
<dbReference type="InterPro" id="IPR045584">
    <property type="entry name" value="Pilin-like"/>
</dbReference>
<dbReference type="KEGG" id="amob:HG15A2_41520"/>